<accession>A0A6A5RUE7</accession>
<dbReference type="GO" id="GO:0019878">
    <property type="term" value="P:lysine biosynthetic process via aminoadipic acid"/>
    <property type="evidence" value="ECO:0007669"/>
    <property type="project" value="TreeGrafter"/>
</dbReference>
<dbReference type="Pfam" id="PF22624">
    <property type="entry name" value="AASDHPPT_N"/>
    <property type="match status" value="1"/>
</dbReference>
<dbReference type="Gene3D" id="3.90.470.20">
    <property type="entry name" value="4'-phosphopantetheinyl transferase domain"/>
    <property type="match status" value="2"/>
</dbReference>
<dbReference type="GeneID" id="54349049"/>
<dbReference type="GO" id="GO:0005829">
    <property type="term" value="C:cytosol"/>
    <property type="evidence" value="ECO:0007669"/>
    <property type="project" value="TreeGrafter"/>
</dbReference>
<dbReference type="EC" id="2.7.8.7" evidence="1"/>
<dbReference type="OrthoDB" id="26719at2759"/>
<dbReference type="AlphaFoldDB" id="A0A6A5RUE7"/>
<dbReference type="SUPFAM" id="SSF56214">
    <property type="entry name" value="4'-phosphopantetheinyl transferase"/>
    <property type="match status" value="2"/>
</dbReference>
<dbReference type="EMBL" id="ML978960">
    <property type="protein sequence ID" value="KAF1931472.1"/>
    <property type="molecule type" value="Genomic_DNA"/>
</dbReference>
<evidence type="ECO:0000256" key="1">
    <source>
        <dbReference type="ARBA" id="ARBA00013172"/>
    </source>
</evidence>
<dbReference type="InterPro" id="IPR050559">
    <property type="entry name" value="P-Pant_transferase_sf"/>
</dbReference>
<evidence type="ECO:0000313" key="4">
    <source>
        <dbReference type="EMBL" id="KAF1931472.1"/>
    </source>
</evidence>
<proteinExistence type="predicted"/>
<organism evidence="4 5">
    <name type="scientific">Didymella exigua CBS 183.55</name>
    <dbReference type="NCBI Taxonomy" id="1150837"/>
    <lineage>
        <taxon>Eukaryota</taxon>
        <taxon>Fungi</taxon>
        <taxon>Dikarya</taxon>
        <taxon>Ascomycota</taxon>
        <taxon>Pezizomycotina</taxon>
        <taxon>Dothideomycetes</taxon>
        <taxon>Pleosporomycetidae</taxon>
        <taxon>Pleosporales</taxon>
        <taxon>Pleosporineae</taxon>
        <taxon>Didymellaceae</taxon>
        <taxon>Didymella</taxon>
    </lineage>
</organism>
<gene>
    <name evidence="4" type="ORF">M421DRAFT_417245</name>
</gene>
<name>A0A6A5RUE7_9PLEO</name>
<dbReference type="Proteomes" id="UP000800082">
    <property type="component" value="Unassembled WGS sequence"/>
</dbReference>
<keyword evidence="5" id="KW-1185">Reference proteome</keyword>
<evidence type="ECO:0000313" key="5">
    <source>
        <dbReference type="Proteomes" id="UP000800082"/>
    </source>
</evidence>
<evidence type="ECO:0000256" key="2">
    <source>
        <dbReference type="ARBA" id="ARBA00022679"/>
    </source>
</evidence>
<evidence type="ECO:0000259" key="3">
    <source>
        <dbReference type="Pfam" id="PF22624"/>
    </source>
</evidence>
<keyword evidence="2 4" id="KW-0808">Transferase</keyword>
<dbReference type="PANTHER" id="PTHR12215">
    <property type="entry name" value="PHOSPHOPANTETHEINE TRANSFERASE"/>
    <property type="match status" value="1"/>
</dbReference>
<dbReference type="InterPro" id="IPR037143">
    <property type="entry name" value="4-PPantetheinyl_Trfase_dom_sf"/>
</dbReference>
<dbReference type="InterPro" id="IPR055066">
    <property type="entry name" value="AASDHPPT_N"/>
</dbReference>
<dbReference type="RefSeq" id="XP_033451720.1">
    <property type="nucleotide sequence ID" value="XM_033591381.1"/>
</dbReference>
<sequence length="352" mass="39744">MTHTGPEAGERRGLTCWLLDTRALWPGERIAESAKEALSLISQEERETILRKYHVADAKMSLASALLKRLFVHKTLGTPWKDITFGRKRNPKHGKPCALLPPPLHGPAPCEFNISHQAGIVVLVGCKIEDIDAELGVDVVCVNERNEGKMIDEEGFEAWVDMYAGIFSHEETFDIKYSVSAFPLLDGTIVTPKMLGRHDRCCSKGKELSITLADGSERTFSSALLLDAKLRRFYTFWCYKEAYIKLDGEALLATWIPELEFKHVRAPRAGTPPRCSTHGVWGERIDDAEVWFKHTHMRECRLEIHAFEENFMIAVAAKERKWESGDAVLPEVLTEFTGLHLEGDVMEVARRA</sequence>
<reference evidence="4" key="1">
    <citation type="journal article" date="2020" name="Stud. Mycol.">
        <title>101 Dothideomycetes genomes: a test case for predicting lifestyles and emergence of pathogens.</title>
        <authorList>
            <person name="Haridas S."/>
            <person name="Albert R."/>
            <person name="Binder M."/>
            <person name="Bloem J."/>
            <person name="Labutti K."/>
            <person name="Salamov A."/>
            <person name="Andreopoulos B."/>
            <person name="Baker S."/>
            <person name="Barry K."/>
            <person name="Bills G."/>
            <person name="Bluhm B."/>
            <person name="Cannon C."/>
            <person name="Castanera R."/>
            <person name="Culley D."/>
            <person name="Daum C."/>
            <person name="Ezra D."/>
            <person name="Gonzalez J."/>
            <person name="Henrissat B."/>
            <person name="Kuo A."/>
            <person name="Liang C."/>
            <person name="Lipzen A."/>
            <person name="Lutzoni F."/>
            <person name="Magnuson J."/>
            <person name="Mondo S."/>
            <person name="Nolan M."/>
            <person name="Ohm R."/>
            <person name="Pangilinan J."/>
            <person name="Park H.-J."/>
            <person name="Ramirez L."/>
            <person name="Alfaro M."/>
            <person name="Sun H."/>
            <person name="Tritt A."/>
            <person name="Yoshinaga Y."/>
            <person name="Zwiers L.-H."/>
            <person name="Turgeon B."/>
            <person name="Goodwin S."/>
            <person name="Spatafora J."/>
            <person name="Crous P."/>
            <person name="Grigoriev I."/>
        </authorList>
    </citation>
    <scope>NUCLEOTIDE SEQUENCE</scope>
    <source>
        <strain evidence="4">CBS 183.55</strain>
    </source>
</reference>
<dbReference type="GO" id="GO:0008897">
    <property type="term" value="F:holo-[acyl-carrier-protein] synthase activity"/>
    <property type="evidence" value="ECO:0007669"/>
    <property type="project" value="UniProtKB-EC"/>
</dbReference>
<protein>
    <recommendedName>
        <fullName evidence="1">holo-[acyl-carrier-protein] synthase</fullName>
        <ecNumber evidence="1">2.7.8.7</ecNumber>
    </recommendedName>
</protein>
<feature type="domain" description="4'-phosphopantetheinyl transferase N-terminal" evidence="3">
    <location>
        <begin position="34"/>
        <end position="126"/>
    </location>
</feature>
<dbReference type="GO" id="GO:0000287">
    <property type="term" value="F:magnesium ion binding"/>
    <property type="evidence" value="ECO:0007669"/>
    <property type="project" value="InterPro"/>
</dbReference>
<dbReference type="PANTHER" id="PTHR12215:SF10">
    <property type="entry name" value="L-AMINOADIPATE-SEMIALDEHYDE DEHYDROGENASE-PHOSPHOPANTETHEINYL TRANSFERASE"/>
    <property type="match status" value="1"/>
</dbReference>